<reference evidence="1 2" key="1">
    <citation type="submission" date="2024-09" db="EMBL/GenBank/DDBJ databases">
        <authorList>
            <person name="Sun Q."/>
            <person name="Mori K."/>
        </authorList>
    </citation>
    <scope>NUCLEOTIDE SEQUENCE [LARGE SCALE GENOMIC DNA]</scope>
    <source>
        <strain evidence="1 2">JCM 3331</strain>
    </source>
</reference>
<evidence type="ECO:0000313" key="1">
    <source>
        <dbReference type="EMBL" id="MFB9578051.1"/>
    </source>
</evidence>
<gene>
    <name evidence="1" type="ORF">ACFFTL_38740</name>
</gene>
<accession>A0ABV5RJL0</accession>
<evidence type="ECO:0000313" key="2">
    <source>
        <dbReference type="Proteomes" id="UP001589710"/>
    </source>
</evidence>
<dbReference type="EMBL" id="JBHMCG010000162">
    <property type="protein sequence ID" value="MFB9578051.1"/>
    <property type="molecule type" value="Genomic_DNA"/>
</dbReference>
<keyword evidence="2" id="KW-1185">Reference proteome</keyword>
<dbReference type="Proteomes" id="UP001589710">
    <property type="component" value="Unassembled WGS sequence"/>
</dbReference>
<dbReference type="RefSeq" id="WP_386144970.1">
    <property type="nucleotide sequence ID" value="NZ_BAAAXD010000002.1"/>
</dbReference>
<organism evidence="1 2">
    <name type="scientific">Streptomyces yanii</name>
    <dbReference type="NCBI Taxonomy" id="78510"/>
    <lineage>
        <taxon>Bacteria</taxon>
        <taxon>Bacillati</taxon>
        <taxon>Actinomycetota</taxon>
        <taxon>Actinomycetes</taxon>
        <taxon>Kitasatosporales</taxon>
        <taxon>Streptomycetaceae</taxon>
        <taxon>Streptomyces</taxon>
    </lineage>
</organism>
<comment type="caution">
    <text evidence="1">The sequence shown here is derived from an EMBL/GenBank/DDBJ whole genome shotgun (WGS) entry which is preliminary data.</text>
</comment>
<protein>
    <submittedName>
        <fullName evidence="1">Uncharacterized protein</fullName>
    </submittedName>
</protein>
<sequence length="135" mass="15723">MSAPIVVHGLSPSGGRRVTINGQVVGPAHDDHDLVEFLPRAGIYDAEHLLDDPYWVEWRDNQAHRGTKRLDDQLCPWLTSGGWFRSPPWKVSSSVSCQRFCRRNPHRRDVWQDWLRHRERMARLRRCAVFRAAGE</sequence>
<proteinExistence type="predicted"/>
<name>A0ABV5RJL0_9ACTN</name>